<dbReference type="EMBL" id="JAGGMQ010000001">
    <property type="protein sequence ID" value="MBP2167963.1"/>
    <property type="molecule type" value="Genomic_DNA"/>
</dbReference>
<evidence type="ECO:0000313" key="1">
    <source>
        <dbReference type="EMBL" id="MBP2167963.1"/>
    </source>
</evidence>
<organism evidence="1 2">
    <name type="scientific">Winslowiella toletana</name>
    <dbReference type="NCBI Taxonomy" id="92490"/>
    <lineage>
        <taxon>Bacteria</taxon>
        <taxon>Pseudomonadati</taxon>
        <taxon>Pseudomonadota</taxon>
        <taxon>Gammaproteobacteria</taxon>
        <taxon>Enterobacterales</taxon>
        <taxon>Erwiniaceae</taxon>
        <taxon>Winslowiella</taxon>
    </lineage>
</organism>
<comment type="caution">
    <text evidence="1">The sequence shown here is derived from an EMBL/GenBank/DDBJ whole genome shotgun (WGS) entry which is preliminary data.</text>
</comment>
<dbReference type="Pfam" id="PF11459">
    <property type="entry name" value="AbiEi_3"/>
    <property type="match status" value="1"/>
</dbReference>
<gene>
    <name evidence="1" type="ORF">J2125_001155</name>
</gene>
<dbReference type="InterPro" id="IPR021561">
    <property type="entry name" value="AbiEi_3"/>
</dbReference>
<name>A0ABS4P5Q7_9GAMM</name>
<reference evidence="2" key="2">
    <citation type="submission" date="2023-07" db="EMBL/GenBank/DDBJ databases">
        <title>Genome mining of underrepresented organisms for secondary metabolites.</title>
        <authorList>
            <person name="D'Agostino P.M."/>
        </authorList>
    </citation>
    <scope>NUCLEOTIDE SEQUENCE [LARGE SCALE GENOMIC DNA]</scope>
    <source>
        <strain evidence="2">WS4403</strain>
    </source>
</reference>
<sequence>MNDARFLCQETWREGLPPVTFSCPEKAILEALAEVPKTISFEHADELMQSLHNLSPRTLDVVLKACNRVKVKRLFLWLAERQNHAWFKRLIPEAYDLG</sequence>
<protein>
    <submittedName>
        <fullName evidence="1">Uncharacterized protein</fullName>
    </submittedName>
</protein>
<reference evidence="1 2" key="1">
    <citation type="submission" date="2021-03" db="EMBL/GenBank/DDBJ databases">
        <authorList>
            <person name="D'Agostino P."/>
            <person name="Huntemann M."/>
            <person name="Clum A."/>
            <person name="Spunde A."/>
            <person name="Palaniappan K."/>
            <person name="Ritter S."/>
            <person name="Mikhailova N."/>
            <person name="Chen I.-M."/>
            <person name="Stamatis D."/>
            <person name="Reddy T."/>
            <person name="O'Malley R."/>
            <person name="Daum C."/>
            <person name="Shapiro N."/>
            <person name="Ivanova N."/>
            <person name="Kyrpides N."/>
            <person name="Woyke T."/>
        </authorList>
    </citation>
    <scope>NUCLEOTIDE SEQUENCE [LARGE SCALE GENOMIC DNA]</scope>
    <source>
        <strain evidence="1 2">WS4403</strain>
    </source>
</reference>
<keyword evidence="2" id="KW-1185">Reference proteome</keyword>
<dbReference type="Proteomes" id="UP001195624">
    <property type="component" value="Unassembled WGS sequence"/>
</dbReference>
<evidence type="ECO:0000313" key="2">
    <source>
        <dbReference type="Proteomes" id="UP001195624"/>
    </source>
</evidence>
<proteinExistence type="predicted"/>
<accession>A0ABS4P5Q7</accession>